<evidence type="ECO:0000256" key="13">
    <source>
        <dbReference type="ARBA" id="ARBA00022960"/>
    </source>
</evidence>
<evidence type="ECO:0000256" key="14">
    <source>
        <dbReference type="ARBA" id="ARBA00022984"/>
    </source>
</evidence>
<keyword evidence="12" id="KW-0378">Hydrolase</keyword>
<evidence type="ECO:0000256" key="24">
    <source>
        <dbReference type="PIRSR" id="PIRSR002799-1"/>
    </source>
</evidence>
<dbReference type="Proteomes" id="UP000194450">
    <property type="component" value="Unassembled WGS sequence"/>
</dbReference>
<dbReference type="OrthoDB" id="9766909at2"/>
<dbReference type="FunFam" id="1.10.3810.10:FF:000001">
    <property type="entry name" value="Penicillin-binding protein 1A"/>
    <property type="match status" value="1"/>
</dbReference>
<keyword evidence="18 23" id="KW-0961">Cell wall biogenesis/degradation</keyword>
<dbReference type="GO" id="GO:0009252">
    <property type="term" value="P:peptidoglycan biosynthetic process"/>
    <property type="evidence" value="ECO:0007669"/>
    <property type="project" value="UniProtKB-UniRule"/>
</dbReference>
<keyword evidence="16" id="KW-0046">Antibiotic resistance</keyword>
<keyword evidence="13 23" id="KW-0133">Cell shape</keyword>
<keyword evidence="8" id="KW-0121">Carboxypeptidase</keyword>
<dbReference type="InterPro" id="IPR023346">
    <property type="entry name" value="Lysozyme-like_dom_sf"/>
</dbReference>
<dbReference type="InterPro" id="IPR011813">
    <property type="entry name" value="PBP_1b"/>
</dbReference>
<keyword evidence="11 23" id="KW-0808">Transferase</keyword>
<comment type="function">
    <text evidence="1 23">Cell wall formation. Synthesis of cross-linked peptidoglycan from the lipid intermediates. The enzyme has a penicillin-insensitive transglycosylase N-terminal domain (formation of linear glycan strands) and a penicillin-sensitive transpeptidase C-terminal domain (cross-linking of the peptide subunits).</text>
</comment>
<dbReference type="EMBL" id="FXWH01000003">
    <property type="protein sequence ID" value="SMQ80303.1"/>
    <property type="molecule type" value="Genomic_DNA"/>
</dbReference>
<dbReference type="GO" id="GO:0030288">
    <property type="term" value="C:outer membrane-bounded periplasmic space"/>
    <property type="evidence" value="ECO:0007669"/>
    <property type="project" value="TreeGrafter"/>
</dbReference>
<dbReference type="InterPro" id="IPR050396">
    <property type="entry name" value="Glycosyltr_51/Transpeptidase"/>
</dbReference>
<dbReference type="SUPFAM" id="SSF53955">
    <property type="entry name" value="Lysozyme-like"/>
    <property type="match status" value="1"/>
</dbReference>
<evidence type="ECO:0000256" key="20">
    <source>
        <dbReference type="ARBA" id="ARBA00034000"/>
    </source>
</evidence>
<comment type="catalytic activity">
    <reaction evidence="20">
        <text>Preferential cleavage: (Ac)2-L-Lys-D-Ala-|-D-Ala. Also transpeptidation of peptidyl-alanyl moieties that are N-acyl substituents of D-alanine.</text>
        <dbReference type="EC" id="3.4.16.4"/>
    </reaction>
</comment>
<feature type="domain" description="Glycosyl transferase family 51" evidence="27">
    <location>
        <begin position="154"/>
        <end position="326"/>
    </location>
</feature>
<dbReference type="InterPro" id="IPR036950">
    <property type="entry name" value="PBP_transglycosylase"/>
</dbReference>
<dbReference type="Gene3D" id="3.30.2060.10">
    <property type="entry name" value="Penicillin-binding protein 1b domain"/>
    <property type="match status" value="1"/>
</dbReference>
<dbReference type="GO" id="GO:0009002">
    <property type="term" value="F:serine-type D-Ala-D-Ala carboxypeptidase activity"/>
    <property type="evidence" value="ECO:0007669"/>
    <property type="project" value="UniProtKB-EC"/>
</dbReference>
<feature type="active site" description="Acyl-ester intermediate; for transpeptidase activity" evidence="24">
    <location>
        <position position="454"/>
    </location>
</feature>
<feature type="domain" description="Bifunctional transglycosylase second" evidence="28">
    <location>
        <begin position="59"/>
        <end position="143"/>
    </location>
</feature>
<dbReference type="Pfam" id="PF14814">
    <property type="entry name" value="UB2H"/>
    <property type="match status" value="1"/>
</dbReference>
<feature type="transmembrane region" description="Helical" evidence="25">
    <location>
        <begin position="12"/>
        <end position="32"/>
    </location>
</feature>
<gene>
    <name evidence="29" type="ORF">SAMN06297229_2075</name>
</gene>
<keyword evidence="14 23" id="KW-0573">Peptidoglycan synthesis</keyword>
<dbReference type="GO" id="GO:0008658">
    <property type="term" value="F:penicillin binding"/>
    <property type="evidence" value="ECO:0007669"/>
    <property type="project" value="UniProtKB-UniRule"/>
</dbReference>
<keyword evidence="17" id="KW-0511">Multifunctional enzyme</keyword>
<comment type="pathway">
    <text evidence="3 23">Cell wall biogenesis; peptidoglycan biosynthesis.</text>
</comment>
<keyword evidence="30" id="KW-1185">Reference proteome</keyword>
<dbReference type="InterPro" id="IPR001264">
    <property type="entry name" value="Glyco_trans_51"/>
</dbReference>
<comment type="subcellular location">
    <subcellularLocation>
        <location evidence="2">Cell membrane</location>
    </subcellularLocation>
</comment>
<dbReference type="PANTHER" id="PTHR32282">
    <property type="entry name" value="BINDING PROTEIN TRANSPEPTIDASE, PUTATIVE-RELATED"/>
    <property type="match status" value="1"/>
</dbReference>
<dbReference type="GO" id="GO:0071555">
    <property type="term" value="P:cell wall organization"/>
    <property type="evidence" value="ECO:0007669"/>
    <property type="project" value="UniProtKB-UniRule"/>
</dbReference>
<evidence type="ECO:0000256" key="6">
    <source>
        <dbReference type="ARBA" id="ARBA00018637"/>
    </source>
</evidence>
<dbReference type="GO" id="GO:0005886">
    <property type="term" value="C:plasma membrane"/>
    <property type="evidence" value="ECO:0007669"/>
    <property type="project" value="UniProtKB-SubCell"/>
</dbReference>
<dbReference type="AlphaFoldDB" id="A0A1Y6G151"/>
<keyword evidence="7" id="KW-1003">Cell membrane</keyword>
<dbReference type="GO" id="GO:0006508">
    <property type="term" value="P:proteolysis"/>
    <property type="evidence" value="ECO:0007669"/>
    <property type="project" value="UniProtKB-KW"/>
</dbReference>
<accession>A0A1Y6G151</accession>
<dbReference type="SUPFAM" id="SSF56601">
    <property type="entry name" value="beta-lactamase/transpeptidase-like"/>
    <property type="match status" value="1"/>
</dbReference>
<comment type="catalytic activity">
    <reaction evidence="21">
        <text>[GlcNAc-(1-&gt;4)-Mur2Ac(oyl-L-Ala-gamma-D-Glu-L-Lys-D-Ala-D-Ala)](n)-di-trans,octa-cis-undecaprenyl diphosphate + beta-D-GlcNAc-(1-&gt;4)-Mur2Ac(oyl-L-Ala-gamma-D-Glu-L-Lys-D-Ala-D-Ala)-di-trans,octa-cis-undecaprenyl diphosphate = [GlcNAc-(1-&gt;4)-Mur2Ac(oyl-L-Ala-gamma-D-Glu-L-Lys-D-Ala-D-Ala)](n+1)-di-trans,octa-cis-undecaprenyl diphosphate + di-trans,octa-cis-undecaprenyl diphosphate + H(+)</text>
        <dbReference type="Rhea" id="RHEA:23708"/>
        <dbReference type="Rhea" id="RHEA-COMP:9602"/>
        <dbReference type="Rhea" id="RHEA-COMP:9603"/>
        <dbReference type="ChEBI" id="CHEBI:15378"/>
        <dbReference type="ChEBI" id="CHEBI:58405"/>
        <dbReference type="ChEBI" id="CHEBI:60033"/>
        <dbReference type="ChEBI" id="CHEBI:78435"/>
        <dbReference type="EC" id="2.4.99.28"/>
    </reaction>
</comment>
<dbReference type="Pfam" id="PF00912">
    <property type="entry name" value="Transgly"/>
    <property type="match status" value="1"/>
</dbReference>
<evidence type="ECO:0000256" key="1">
    <source>
        <dbReference type="ARBA" id="ARBA00002624"/>
    </source>
</evidence>
<dbReference type="InterPro" id="IPR001460">
    <property type="entry name" value="PCN-bd_Tpept"/>
</dbReference>
<comment type="similarity">
    <text evidence="4 23">In the C-terminal section; belongs to the transpeptidase family.</text>
</comment>
<evidence type="ECO:0000256" key="4">
    <source>
        <dbReference type="ARBA" id="ARBA00007090"/>
    </source>
</evidence>
<keyword evidence="25" id="KW-1133">Transmembrane helix</keyword>
<evidence type="ECO:0000256" key="8">
    <source>
        <dbReference type="ARBA" id="ARBA00022645"/>
    </source>
</evidence>
<evidence type="ECO:0000256" key="7">
    <source>
        <dbReference type="ARBA" id="ARBA00022475"/>
    </source>
</evidence>
<feature type="domain" description="Penicillin-binding protein transpeptidase" evidence="26">
    <location>
        <begin position="416"/>
        <end position="648"/>
    </location>
</feature>
<evidence type="ECO:0000256" key="18">
    <source>
        <dbReference type="ARBA" id="ARBA00023316"/>
    </source>
</evidence>
<keyword evidence="15 25" id="KW-0472">Membrane</keyword>
<evidence type="ECO:0000256" key="12">
    <source>
        <dbReference type="ARBA" id="ARBA00022801"/>
    </source>
</evidence>
<reference evidence="30" key="1">
    <citation type="submission" date="2017-04" db="EMBL/GenBank/DDBJ databases">
        <authorList>
            <person name="Varghese N."/>
            <person name="Submissions S."/>
        </authorList>
    </citation>
    <scope>NUCLEOTIDE SEQUENCE [LARGE SCALE GENOMIC DNA]</scope>
</reference>
<dbReference type="GO" id="GO:0008955">
    <property type="term" value="F:peptidoglycan glycosyltransferase activity"/>
    <property type="evidence" value="ECO:0007669"/>
    <property type="project" value="UniProtKB-UniRule"/>
</dbReference>
<evidence type="ECO:0000259" key="26">
    <source>
        <dbReference type="Pfam" id="PF00905"/>
    </source>
</evidence>
<dbReference type="GO" id="GO:0009274">
    <property type="term" value="C:peptidoglycan-based cell wall"/>
    <property type="evidence" value="ECO:0007669"/>
    <property type="project" value="UniProtKB-UniRule"/>
</dbReference>
<feature type="active site" description="Proton donor; for transglycosylase activity" evidence="24">
    <location>
        <position position="179"/>
    </location>
</feature>
<dbReference type="UniPathway" id="UPA00219"/>
<dbReference type="GO" id="GO:0046677">
    <property type="term" value="P:response to antibiotic"/>
    <property type="evidence" value="ECO:0007669"/>
    <property type="project" value="UniProtKB-UniRule"/>
</dbReference>
<protein>
    <recommendedName>
        <fullName evidence="6 22">Penicillin-binding protein 1B</fullName>
        <shortName evidence="23">PBP-1b</shortName>
        <shortName evidence="23">PBP1b</shortName>
    </recommendedName>
    <alternativeName>
        <fullName evidence="19 23">Murein polymerase</fullName>
    </alternativeName>
</protein>
<dbReference type="Pfam" id="PF00905">
    <property type="entry name" value="Transpeptidase"/>
    <property type="match status" value="1"/>
</dbReference>
<evidence type="ECO:0000256" key="2">
    <source>
        <dbReference type="ARBA" id="ARBA00004236"/>
    </source>
</evidence>
<evidence type="ECO:0000256" key="22">
    <source>
        <dbReference type="NCBIfam" id="TIGR02071"/>
    </source>
</evidence>
<evidence type="ECO:0000259" key="27">
    <source>
        <dbReference type="Pfam" id="PF00912"/>
    </source>
</evidence>
<evidence type="ECO:0000256" key="16">
    <source>
        <dbReference type="ARBA" id="ARBA00023251"/>
    </source>
</evidence>
<evidence type="ECO:0000256" key="23">
    <source>
        <dbReference type="PIRNR" id="PIRNR002799"/>
    </source>
</evidence>
<dbReference type="PIRSF" id="PIRSF002799">
    <property type="entry name" value="PBP_1b"/>
    <property type="match status" value="1"/>
</dbReference>
<evidence type="ECO:0000313" key="29">
    <source>
        <dbReference type="EMBL" id="SMQ80303.1"/>
    </source>
</evidence>
<evidence type="ECO:0000259" key="28">
    <source>
        <dbReference type="Pfam" id="PF14814"/>
    </source>
</evidence>
<evidence type="ECO:0000256" key="11">
    <source>
        <dbReference type="ARBA" id="ARBA00022679"/>
    </source>
</evidence>
<evidence type="ECO:0000256" key="25">
    <source>
        <dbReference type="SAM" id="Phobius"/>
    </source>
</evidence>
<keyword evidence="9" id="KW-0645">Protease</keyword>
<sequence length="757" mass="84319">MINWRKVTRYSLITGLKLALVLAVVLAFYLIYLDSMLSQRFASNRYQAPALIYGRALTLAPGAVISQQHVETELAQLRYRKVTQVDDSGEYQSGNQQLHIYRRPFDFPGGPEMAQAVKVLFKENRIDRILSWPNGREISQFRLESPLVARLTPSSQEDRLLVGLELVPNLLVETLLLVEDRNFYHHSGISPAGIARAALANLAAGRTVQGGSTLTQQLVKNLYLTRQQTLWRKIREALMALVIDFRFSKNEILETYLNEVYFGQDKGSAIHGIGLASAFYFGKQVQELEPAEIALLVGVVKGPSYYNPRRYPERAQERRDLILQQMFEQDMINKNQYLTAINTPVTDIEDSSLVARSRPHYVDLVQRELRNIVLPEQWQSTGLRVFTYLDPQAQNAAEKALQTVLPQLSKDPDIEGAVVVADYRRAGIKALVGGRNSQLAGFNRALLAQRQVGSLIKPFIYATALESPERYSLATPLSDELLQLKIQGGEDWIPRNYDGEYLAPVPLYDAFVQSRNLPAVHLGLELGIPLIAEQLRQAGVTTPIEEYPSLTLGAVPLSPVAVTRMYATLANDGYYQPLRAVQAITTHSGLQVYERNIERGRRVFSESASYLVQHAMRGVISEGTGRALTEAFPNQRLAGKSGTTNDLKDSWFVTVDGRDVTTVWLGRDDSDSIGMTGSTGALPVVRSYLQQTGVVPGETEVPDAIATSAFHRQTGVQVPLACSDARRFPAVKQVLAEDIDCSGQQKEKSWLERLFGG</sequence>
<evidence type="ECO:0000256" key="9">
    <source>
        <dbReference type="ARBA" id="ARBA00022670"/>
    </source>
</evidence>
<evidence type="ECO:0000256" key="3">
    <source>
        <dbReference type="ARBA" id="ARBA00004752"/>
    </source>
</evidence>
<dbReference type="InterPro" id="IPR028166">
    <property type="entry name" value="UB2H"/>
</dbReference>
<evidence type="ECO:0000256" key="15">
    <source>
        <dbReference type="ARBA" id="ARBA00023136"/>
    </source>
</evidence>
<dbReference type="RefSeq" id="WP_086435220.1">
    <property type="nucleotide sequence ID" value="NZ_FXWH01000003.1"/>
</dbReference>
<dbReference type="GO" id="GO:0008360">
    <property type="term" value="P:regulation of cell shape"/>
    <property type="evidence" value="ECO:0007669"/>
    <property type="project" value="UniProtKB-UniRule"/>
</dbReference>
<dbReference type="Gene3D" id="1.10.3810.10">
    <property type="entry name" value="Biosynthetic peptidoglycan transglycosylase-like"/>
    <property type="match status" value="1"/>
</dbReference>
<evidence type="ECO:0000256" key="10">
    <source>
        <dbReference type="ARBA" id="ARBA00022676"/>
    </source>
</evidence>
<keyword evidence="25" id="KW-0812">Transmembrane</keyword>
<evidence type="ECO:0000313" key="30">
    <source>
        <dbReference type="Proteomes" id="UP000194450"/>
    </source>
</evidence>
<comment type="similarity">
    <text evidence="5 23">In the N-terminal section; belongs to the glycosyltransferase 51 family.</text>
</comment>
<proteinExistence type="inferred from homology"/>
<evidence type="ECO:0000256" key="21">
    <source>
        <dbReference type="ARBA" id="ARBA00049902"/>
    </source>
</evidence>
<dbReference type="InterPro" id="IPR012338">
    <property type="entry name" value="Beta-lactam/transpept-like"/>
</dbReference>
<evidence type="ECO:0000256" key="5">
    <source>
        <dbReference type="ARBA" id="ARBA00007739"/>
    </source>
</evidence>
<dbReference type="PANTHER" id="PTHR32282:SF11">
    <property type="entry name" value="PENICILLIN-BINDING PROTEIN 1B"/>
    <property type="match status" value="1"/>
</dbReference>
<keyword evidence="10 23" id="KW-0328">Glycosyltransferase</keyword>
<evidence type="ECO:0000256" key="19">
    <source>
        <dbReference type="ARBA" id="ARBA00032454"/>
    </source>
</evidence>
<dbReference type="Gene3D" id="3.40.710.10">
    <property type="entry name" value="DD-peptidase/beta-lactamase superfamily"/>
    <property type="match status" value="1"/>
</dbReference>
<evidence type="ECO:0000256" key="17">
    <source>
        <dbReference type="ARBA" id="ARBA00023268"/>
    </source>
</evidence>
<organism evidence="29 30">
    <name type="scientific">Pseudidiomarina planktonica</name>
    <dbReference type="NCBI Taxonomy" id="1323738"/>
    <lineage>
        <taxon>Bacteria</taxon>
        <taxon>Pseudomonadati</taxon>
        <taxon>Pseudomonadota</taxon>
        <taxon>Gammaproteobacteria</taxon>
        <taxon>Alteromonadales</taxon>
        <taxon>Idiomarinaceae</taxon>
        <taxon>Pseudidiomarina</taxon>
    </lineage>
</organism>
<name>A0A1Y6G151_9GAMM</name>
<dbReference type="NCBIfam" id="TIGR02071">
    <property type="entry name" value="PBP_1b"/>
    <property type="match status" value="1"/>
</dbReference>